<accession>A0A7Y7XH26</accession>
<sequence>MTDKIKNQGPGYRLGHWLGRFSGRYLRSEAAVMGWLRGAGLPAVLAGALKWSVRLAFVGAFLYLAFWVAALMFGLLALSSIRREDPGSVGEIVDFDLEELCPDPHAPKYIHDPRFDRDF</sequence>
<dbReference type="Pfam" id="PF12553">
    <property type="entry name" value="DUF3742"/>
    <property type="match status" value="1"/>
</dbReference>
<gene>
    <name evidence="2" type="ORF">HX882_26800</name>
</gene>
<dbReference type="AlphaFoldDB" id="A0A7Y7XH26"/>
<dbReference type="RefSeq" id="WP_177105102.1">
    <property type="nucleotide sequence ID" value="NZ_JACAQB010000024.1"/>
</dbReference>
<reference evidence="2 3" key="1">
    <citation type="submission" date="2020-04" db="EMBL/GenBank/DDBJ databases">
        <title>Molecular characterization of pseudomonads from Agaricus bisporus reveal novel blotch 2 pathogens in Western Europe.</title>
        <authorList>
            <person name="Taparia T."/>
            <person name="Krijger M."/>
            <person name="Haynes E."/>
            <person name="Elpinstone J.G."/>
            <person name="Noble R."/>
            <person name="Van Der Wolf J."/>
        </authorList>
    </citation>
    <scope>NUCLEOTIDE SEQUENCE [LARGE SCALE GENOMIC DNA]</scope>
    <source>
        <strain evidence="2 3">H7001</strain>
    </source>
</reference>
<keyword evidence="1" id="KW-0812">Transmembrane</keyword>
<evidence type="ECO:0000313" key="3">
    <source>
        <dbReference type="Proteomes" id="UP000539985"/>
    </source>
</evidence>
<keyword evidence="1" id="KW-0472">Membrane</keyword>
<dbReference type="Proteomes" id="UP000539985">
    <property type="component" value="Unassembled WGS sequence"/>
</dbReference>
<evidence type="ECO:0000256" key="1">
    <source>
        <dbReference type="SAM" id="Phobius"/>
    </source>
</evidence>
<proteinExistence type="predicted"/>
<organism evidence="2 3">
    <name type="scientific">Pseudomonas gingeri</name>
    <dbReference type="NCBI Taxonomy" id="117681"/>
    <lineage>
        <taxon>Bacteria</taxon>
        <taxon>Pseudomonadati</taxon>
        <taxon>Pseudomonadota</taxon>
        <taxon>Gammaproteobacteria</taxon>
        <taxon>Pseudomonadales</taxon>
        <taxon>Pseudomonadaceae</taxon>
        <taxon>Pseudomonas</taxon>
    </lineage>
</organism>
<comment type="caution">
    <text evidence="2">The sequence shown here is derived from an EMBL/GenBank/DDBJ whole genome shotgun (WGS) entry which is preliminary data.</text>
</comment>
<dbReference type="InterPro" id="IPR022213">
    <property type="entry name" value="DUF3742"/>
</dbReference>
<evidence type="ECO:0000313" key="2">
    <source>
        <dbReference type="EMBL" id="NWB99505.1"/>
    </source>
</evidence>
<feature type="transmembrane region" description="Helical" evidence="1">
    <location>
        <begin position="55"/>
        <end position="78"/>
    </location>
</feature>
<keyword evidence="1" id="KW-1133">Transmembrane helix</keyword>
<name>A0A7Y7XH26_9PSED</name>
<dbReference type="EMBL" id="JACAQB010000024">
    <property type="protein sequence ID" value="NWB99505.1"/>
    <property type="molecule type" value="Genomic_DNA"/>
</dbReference>
<protein>
    <submittedName>
        <fullName evidence="2">DUF3742 family protein</fullName>
    </submittedName>
</protein>